<organism evidence="1 2">
    <name type="scientific">Polymorphospora lycopeni</name>
    <dbReference type="NCBI Taxonomy" id="3140240"/>
    <lineage>
        <taxon>Bacteria</taxon>
        <taxon>Bacillati</taxon>
        <taxon>Actinomycetota</taxon>
        <taxon>Actinomycetes</taxon>
        <taxon>Micromonosporales</taxon>
        <taxon>Micromonosporaceae</taxon>
        <taxon>Polymorphospora</taxon>
    </lineage>
</organism>
<accession>A0ABV5CS18</accession>
<keyword evidence="2" id="KW-1185">Reference proteome</keyword>
<comment type="caution">
    <text evidence="1">The sequence shown here is derived from an EMBL/GenBank/DDBJ whole genome shotgun (WGS) entry which is preliminary data.</text>
</comment>
<name>A0ABV5CS18_9ACTN</name>
<sequence length="66" mass="7459">MTVYFRRTTEPEDKNGTRIAVKKADELGKFNYTFTLPSGAKPGDTYQVYLVSKNQQITSPVLTITK</sequence>
<evidence type="ECO:0000313" key="1">
    <source>
        <dbReference type="EMBL" id="MFB6394814.1"/>
    </source>
</evidence>
<proteinExistence type="predicted"/>
<reference evidence="1 2" key="1">
    <citation type="submission" date="2024-04" db="EMBL/GenBank/DDBJ databases">
        <title>Polymorphospora sp. isolated from Baiyangdian Lake in Xiong'an New Area.</title>
        <authorList>
            <person name="Zhang X."/>
            <person name="Liu J."/>
        </authorList>
    </citation>
    <scope>NUCLEOTIDE SEQUENCE [LARGE SCALE GENOMIC DNA]</scope>
    <source>
        <strain evidence="1 2">2-325</strain>
    </source>
</reference>
<dbReference type="Proteomes" id="UP001582793">
    <property type="component" value="Unassembled WGS sequence"/>
</dbReference>
<gene>
    <name evidence="1" type="ORF">AAFH96_17120</name>
</gene>
<evidence type="ECO:0000313" key="2">
    <source>
        <dbReference type="Proteomes" id="UP001582793"/>
    </source>
</evidence>
<protein>
    <submittedName>
        <fullName evidence="1">Uncharacterized protein</fullName>
    </submittedName>
</protein>
<dbReference type="RefSeq" id="WP_375734848.1">
    <property type="nucleotide sequence ID" value="NZ_JBCGDC010000045.1"/>
</dbReference>
<dbReference type="EMBL" id="JBCGDC010000045">
    <property type="protein sequence ID" value="MFB6394814.1"/>
    <property type="molecule type" value="Genomic_DNA"/>
</dbReference>